<accession>A0AAN9UFZ0</accession>
<keyword evidence="10" id="KW-1185">Reference proteome</keyword>
<keyword evidence="4 7" id="KW-1133">Transmembrane helix</keyword>
<comment type="caution">
    <text evidence="9">The sequence shown here is derived from an EMBL/GenBank/DDBJ whole genome shotgun (WGS) entry which is preliminary data.</text>
</comment>
<dbReference type="PANTHER" id="PTHR12560">
    <property type="entry name" value="LONGEVITY ASSURANCE FACTOR 1 LAG1"/>
    <property type="match status" value="1"/>
</dbReference>
<keyword evidence="5 6" id="KW-0472">Membrane</keyword>
<feature type="domain" description="TLC" evidence="8">
    <location>
        <begin position="1"/>
        <end position="206"/>
    </location>
</feature>
<dbReference type="AlphaFoldDB" id="A0AAN9UFZ0"/>
<evidence type="ECO:0000313" key="9">
    <source>
        <dbReference type="EMBL" id="KAK7747176.1"/>
    </source>
</evidence>
<feature type="transmembrane region" description="Helical" evidence="7">
    <location>
        <begin position="70"/>
        <end position="90"/>
    </location>
</feature>
<name>A0AAN9UFZ0_9PEZI</name>
<feature type="transmembrane region" description="Helical" evidence="7">
    <location>
        <begin position="102"/>
        <end position="126"/>
    </location>
</feature>
<dbReference type="PIRSF" id="PIRSF005225">
    <property type="entry name" value="LAG1_LAC1"/>
    <property type="match status" value="1"/>
</dbReference>
<reference evidence="9 10" key="1">
    <citation type="submission" date="2024-02" db="EMBL/GenBank/DDBJ databases">
        <title>De novo assembly and annotation of 12 fungi associated with fruit tree decline syndrome in Ontario, Canada.</title>
        <authorList>
            <person name="Sulman M."/>
            <person name="Ellouze W."/>
            <person name="Ilyukhin E."/>
        </authorList>
    </citation>
    <scope>NUCLEOTIDE SEQUENCE [LARGE SCALE GENOMIC DNA]</scope>
    <source>
        <strain evidence="9 10">M11/M66-122</strain>
    </source>
</reference>
<evidence type="ECO:0000256" key="4">
    <source>
        <dbReference type="ARBA" id="ARBA00022989"/>
    </source>
</evidence>
<sequence>MQELWTNWPQRELDGLAKTYVLVQWSFWSQQVLVMNLEARRKDYWQILTHHVVTIMLIAASYAYHHTRVGNVILVLMDAIELLFPLAKCLKYLGFSTACDVVFGLFMVTWFASRHVFYLMICWSIHYDAPGLLTSACYRGTADDLQGPFPTSYKWSDLLAPFRDPAGTVCSNDTILTGFLVYLLALQVIMVMWFALIIRVAIKVLKGSGAEDVRSDSEMEEEVAEYARPEPIEQEVGVEGIDLKQWERRTGAKRATSSTGITLPGHSDRKELLNRIGCEKQID</sequence>
<organism evidence="9 10">
    <name type="scientific">Diatrype stigma</name>
    <dbReference type="NCBI Taxonomy" id="117547"/>
    <lineage>
        <taxon>Eukaryota</taxon>
        <taxon>Fungi</taxon>
        <taxon>Dikarya</taxon>
        <taxon>Ascomycota</taxon>
        <taxon>Pezizomycotina</taxon>
        <taxon>Sordariomycetes</taxon>
        <taxon>Xylariomycetidae</taxon>
        <taxon>Xylariales</taxon>
        <taxon>Diatrypaceae</taxon>
        <taxon>Diatrype</taxon>
    </lineage>
</organism>
<evidence type="ECO:0000256" key="1">
    <source>
        <dbReference type="ARBA" id="ARBA00004141"/>
    </source>
</evidence>
<evidence type="ECO:0000256" key="2">
    <source>
        <dbReference type="ARBA" id="ARBA00009808"/>
    </source>
</evidence>
<dbReference type="InterPro" id="IPR006634">
    <property type="entry name" value="TLC-dom"/>
</dbReference>
<evidence type="ECO:0000313" key="10">
    <source>
        <dbReference type="Proteomes" id="UP001320420"/>
    </source>
</evidence>
<evidence type="ECO:0000256" key="7">
    <source>
        <dbReference type="SAM" id="Phobius"/>
    </source>
</evidence>
<dbReference type="SMART" id="SM00724">
    <property type="entry name" value="TLC"/>
    <property type="match status" value="1"/>
</dbReference>
<keyword evidence="3 6" id="KW-0812">Transmembrane</keyword>
<dbReference type="GO" id="GO:0046513">
    <property type="term" value="P:ceramide biosynthetic process"/>
    <property type="evidence" value="ECO:0007669"/>
    <property type="project" value="InterPro"/>
</dbReference>
<dbReference type="Pfam" id="PF03798">
    <property type="entry name" value="TRAM_LAG1_CLN8"/>
    <property type="match status" value="1"/>
</dbReference>
<proteinExistence type="inferred from homology"/>
<gene>
    <name evidence="9" type="primary">lag1_2</name>
    <name evidence="9" type="ORF">SLS62_009118</name>
</gene>
<dbReference type="PANTHER" id="PTHR12560:SF0">
    <property type="entry name" value="LD18904P"/>
    <property type="match status" value="1"/>
</dbReference>
<feature type="transmembrane region" description="Helical" evidence="7">
    <location>
        <begin position="44"/>
        <end position="64"/>
    </location>
</feature>
<comment type="subcellular location">
    <subcellularLocation>
        <location evidence="1">Membrane</location>
        <topology evidence="1">Multi-pass membrane protein</topology>
    </subcellularLocation>
</comment>
<feature type="transmembrane region" description="Helical" evidence="7">
    <location>
        <begin position="179"/>
        <end position="198"/>
    </location>
</feature>
<dbReference type="PROSITE" id="PS50922">
    <property type="entry name" value="TLC"/>
    <property type="match status" value="1"/>
</dbReference>
<evidence type="ECO:0000256" key="6">
    <source>
        <dbReference type="PROSITE-ProRule" id="PRU00205"/>
    </source>
</evidence>
<dbReference type="InterPro" id="IPR016439">
    <property type="entry name" value="Lag1/Lac1-like"/>
</dbReference>
<protein>
    <submittedName>
        <fullName evidence="9">Sphingosine N-acyltransferase lag1</fullName>
    </submittedName>
</protein>
<evidence type="ECO:0000256" key="3">
    <source>
        <dbReference type="ARBA" id="ARBA00022692"/>
    </source>
</evidence>
<dbReference type="Proteomes" id="UP001320420">
    <property type="component" value="Unassembled WGS sequence"/>
</dbReference>
<evidence type="ECO:0000259" key="8">
    <source>
        <dbReference type="PROSITE" id="PS50922"/>
    </source>
</evidence>
<dbReference type="GO" id="GO:0016020">
    <property type="term" value="C:membrane"/>
    <property type="evidence" value="ECO:0007669"/>
    <property type="project" value="UniProtKB-SubCell"/>
</dbReference>
<comment type="similarity">
    <text evidence="2">Belongs to the sphingosine N-acyltransferase family.</text>
</comment>
<dbReference type="EMBL" id="JAKJXP020000092">
    <property type="protein sequence ID" value="KAK7747176.1"/>
    <property type="molecule type" value="Genomic_DNA"/>
</dbReference>
<dbReference type="GO" id="GO:0050291">
    <property type="term" value="F:sphingosine N-acyltransferase activity"/>
    <property type="evidence" value="ECO:0007669"/>
    <property type="project" value="InterPro"/>
</dbReference>
<evidence type="ECO:0000256" key="5">
    <source>
        <dbReference type="ARBA" id="ARBA00023136"/>
    </source>
</evidence>